<evidence type="ECO:0000313" key="1">
    <source>
        <dbReference type="EMBL" id="GIY73007.1"/>
    </source>
</evidence>
<dbReference type="Proteomes" id="UP001054945">
    <property type="component" value="Unassembled WGS sequence"/>
</dbReference>
<dbReference type="EMBL" id="BPLR01015021">
    <property type="protein sequence ID" value="GIY73007.1"/>
    <property type="molecule type" value="Genomic_DNA"/>
</dbReference>
<reference evidence="1 2" key="1">
    <citation type="submission" date="2021-06" db="EMBL/GenBank/DDBJ databases">
        <title>Caerostris extrusa draft genome.</title>
        <authorList>
            <person name="Kono N."/>
            <person name="Arakawa K."/>
        </authorList>
    </citation>
    <scope>NUCLEOTIDE SEQUENCE [LARGE SCALE GENOMIC DNA]</scope>
</reference>
<proteinExistence type="predicted"/>
<organism evidence="1 2">
    <name type="scientific">Caerostris extrusa</name>
    <name type="common">Bark spider</name>
    <name type="synonym">Caerostris bankana</name>
    <dbReference type="NCBI Taxonomy" id="172846"/>
    <lineage>
        <taxon>Eukaryota</taxon>
        <taxon>Metazoa</taxon>
        <taxon>Ecdysozoa</taxon>
        <taxon>Arthropoda</taxon>
        <taxon>Chelicerata</taxon>
        <taxon>Arachnida</taxon>
        <taxon>Araneae</taxon>
        <taxon>Araneomorphae</taxon>
        <taxon>Entelegynae</taxon>
        <taxon>Araneoidea</taxon>
        <taxon>Araneidae</taxon>
        <taxon>Caerostris</taxon>
    </lineage>
</organism>
<name>A0AAV4VRQ1_CAEEX</name>
<gene>
    <name evidence="1" type="ORF">CEXT_779671</name>
</gene>
<accession>A0AAV4VRQ1</accession>
<protein>
    <submittedName>
        <fullName evidence="1">Uncharacterized protein</fullName>
    </submittedName>
</protein>
<evidence type="ECO:0000313" key="2">
    <source>
        <dbReference type="Proteomes" id="UP001054945"/>
    </source>
</evidence>
<keyword evidence="2" id="KW-1185">Reference proteome</keyword>
<comment type="caution">
    <text evidence="1">The sequence shown here is derived from an EMBL/GenBank/DDBJ whole genome shotgun (WGS) entry which is preliminary data.</text>
</comment>
<sequence length="111" mass="13164">MIAGNAIVWFLIYDSSIYIVKLPPPPLPGRNARDIDIRIFYTGRAIVFRAICRLFYNWRKKRRKKMFRCIKFPRRRQSGGISRWSLIYREEGSEVFLEMILVLSSSSVFGR</sequence>
<dbReference type="AlphaFoldDB" id="A0AAV4VRQ1"/>